<evidence type="ECO:0000256" key="1">
    <source>
        <dbReference type="ARBA" id="ARBA00004613"/>
    </source>
</evidence>
<keyword evidence="2" id="KW-0964">Secreted</keyword>
<sequence>MFCEFLVGTFLFTWLCGHYCVIPHNGTVLSSGATMNSSDPCVQYICSKGNLTTRECPQSGSKNCLNDKTMKRPFPDCCAPMACS</sequence>
<dbReference type="EMBL" id="GIKN01002385">
    <property type="protein sequence ID" value="NIE44658.1"/>
    <property type="molecule type" value="Transcribed_RNA"/>
</dbReference>
<feature type="domain" description="Single" evidence="4">
    <location>
        <begin position="20"/>
        <end position="83"/>
    </location>
</feature>
<evidence type="ECO:0000259" key="4">
    <source>
        <dbReference type="SMART" id="SM01318"/>
    </source>
</evidence>
<reference evidence="5" key="1">
    <citation type="submission" date="2020-03" db="EMBL/GenBank/DDBJ databases">
        <title>A transcriptome and proteome of the tick Rhipicephalus microplus shaped by the genetic composition of its hosts and developmental stage.</title>
        <authorList>
            <person name="Garcia G.R."/>
            <person name="Ribeiro J.M.C."/>
            <person name="Maruyama S.R."/>
            <person name="Gardinasse L.G."/>
            <person name="Nelson K."/>
            <person name="Ferreira B.R."/>
            <person name="Andrade T.G."/>
            <person name="Santos I.K.F.M."/>
        </authorList>
    </citation>
    <scope>NUCLEOTIDE SEQUENCE</scope>
    <source>
        <strain evidence="5">NSGR</strain>
        <tissue evidence="5">Salivary glands</tissue>
    </source>
</reference>
<proteinExistence type="predicted"/>
<feature type="signal peptide" evidence="3">
    <location>
        <begin position="1"/>
        <end position="17"/>
    </location>
</feature>
<dbReference type="Pfam" id="PF15430">
    <property type="entry name" value="SVWC"/>
    <property type="match status" value="1"/>
</dbReference>
<protein>
    <submittedName>
        <fullName evidence="5">Putative kDa family member</fullName>
    </submittedName>
</protein>
<evidence type="ECO:0000256" key="3">
    <source>
        <dbReference type="SAM" id="SignalP"/>
    </source>
</evidence>
<comment type="subcellular location">
    <subcellularLocation>
        <location evidence="1">Secreted</location>
    </subcellularLocation>
</comment>
<evidence type="ECO:0000313" key="5">
    <source>
        <dbReference type="EMBL" id="NIE44658.1"/>
    </source>
</evidence>
<evidence type="ECO:0000256" key="2">
    <source>
        <dbReference type="ARBA" id="ARBA00022525"/>
    </source>
</evidence>
<dbReference type="InterPro" id="IPR029277">
    <property type="entry name" value="SVWC_dom"/>
</dbReference>
<dbReference type="AlphaFoldDB" id="A0A6G5A260"/>
<feature type="chain" id="PRO_5026254423" evidence="3">
    <location>
        <begin position="18"/>
        <end position="84"/>
    </location>
</feature>
<name>A0A6G5A260_RHIMP</name>
<dbReference type="GO" id="GO:0005576">
    <property type="term" value="C:extracellular region"/>
    <property type="evidence" value="ECO:0007669"/>
    <property type="project" value="UniProtKB-SubCell"/>
</dbReference>
<dbReference type="SMART" id="SM01318">
    <property type="entry name" value="SVWC"/>
    <property type="match status" value="1"/>
</dbReference>
<accession>A0A6G5A260</accession>
<keyword evidence="3" id="KW-0732">Signal</keyword>
<organism evidence="5">
    <name type="scientific">Rhipicephalus microplus</name>
    <name type="common">Cattle tick</name>
    <name type="synonym">Boophilus microplus</name>
    <dbReference type="NCBI Taxonomy" id="6941"/>
    <lineage>
        <taxon>Eukaryota</taxon>
        <taxon>Metazoa</taxon>
        <taxon>Ecdysozoa</taxon>
        <taxon>Arthropoda</taxon>
        <taxon>Chelicerata</taxon>
        <taxon>Arachnida</taxon>
        <taxon>Acari</taxon>
        <taxon>Parasitiformes</taxon>
        <taxon>Ixodida</taxon>
        <taxon>Ixodoidea</taxon>
        <taxon>Ixodidae</taxon>
        <taxon>Rhipicephalinae</taxon>
        <taxon>Rhipicephalus</taxon>
        <taxon>Boophilus</taxon>
    </lineage>
</organism>